<dbReference type="OrthoDB" id="3226781at2"/>
<evidence type="ECO:0000259" key="3">
    <source>
        <dbReference type="Pfam" id="PF10647"/>
    </source>
</evidence>
<feature type="signal peptide" evidence="1">
    <location>
        <begin position="1"/>
        <end position="23"/>
    </location>
</feature>
<keyword evidence="1" id="KW-0732">Signal</keyword>
<comment type="caution">
    <text evidence="5">The sequence shown here is derived from an EMBL/GenBank/DDBJ whole genome shotgun (WGS) entry which is preliminary data.</text>
</comment>
<dbReference type="Pfam" id="PF10646">
    <property type="entry name" value="Germane"/>
    <property type="match status" value="1"/>
</dbReference>
<evidence type="ECO:0000259" key="2">
    <source>
        <dbReference type="Pfam" id="PF10646"/>
    </source>
</evidence>
<proteinExistence type="predicted"/>
<dbReference type="eggNOG" id="COG5401">
    <property type="taxonomic scope" value="Bacteria"/>
</dbReference>
<protein>
    <submittedName>
        <fullName evidence="5">LpqB</fullName>
    </submittedName>
</protein>
<gene>
    <name evidence="5" type="ORF">UO65_2728</name>
</gene>
<dbReference type="InterPro" id="IPR018910">
    <property type="entry name" value="LpqB_C"/>
</dbReference>
<evidence type="ECO:0000256" key="1">
    <source>
        <dbReference type="SAM" id="SignalP"/>
    </source>
</evidence>
<dbReference type="InterPro" id="IPR059026">
    <property type="entry name" value="LpqB_N"/>
</dbReference>
<evidence type="ECO:0000313" key="5">
    <source>
        <dbReference type="EMBL" id="EWC61971.1"/>
    </source>
</evidence>
<accession>A0A8E2X3H1</accession>
<dbReference type="RefSeq" id="WP_035282337.1">
    <property type="nucleotide sequence ID" value="NZ_AYXG01000098.1"/>
</dbReference>
<accession>W7IZI2</accession>
<organism evidence="5 6">
    <name type="scientific">Actinokineospora spheciospongiae</name>
    <dbReference type="NCBI Taxonomy" id="909613"/>
    <lineage>
        <taxon>Bacteria</taxon>
        <taxon>Bacillati</taxon>
        <taxon>Actinomycetota</taxon>
        <taxon>Actinomycetes</taxon>
        <taxon>Pseudonocardiales</taxon>
        <taxon>Pseudonocardiaceae</taxon>
        <taxon>Actinokineospora</taxon>
    </lineage>
</organism>
<feature type="chain" id="PRO_5044489831" evidence="1">
    <location>
        <begin position="24"/>
        <end position="573"/>
    </location>
</feature>
<evidence type="ECO:0000259" key="4">
    <source>
        <dbReference type="Pfam" id="PF25976"/>
    </source>
</evidence>
<dbReference type="EMBL" id="AYXG01000098">
    <property type="protein sequence ID" value="EWC61971.1"/>
    <property type="molecule type" value="Genomic_DNA"/>
</dbReference>
<feature type="domain" description="Lipoprotein LpqB C-terminal" evidence="3">
    <location>
        <begin position="315"/>
        <end position="572"/>
    </location>
</feature>
<reference evidence="5 6" key="1">
    <citation type="journal article" date="2014" name="Genome Announc.">
        <title>Draft Genome Sequence of the Antitrypanosomally Active Sponge-Associated Bacterium Actinokineospora sp. Strain EG49.</title>
        <authorList>
            <person name="Harjes J."/>
            <person name="Ryu T."/>
            <person name="Abdelmohsen U.R."/>
            <person name="Moitinho-Silva L."/>
            <person name="Horn H."/>
            <person name="Ravasi T."/>
            <person name="Hentschel U."/>
        </authorList>
    </citation>
    <scope>NUCLEOTIDE SEQUENCE [LARGE SCALE GENOMIC DNA]</scope>
    <source>
        <strain evidence="5 6">EG49</strain>
    </source>
</reference>
<dbReference type="InterPro" id="IPR019606">
    <property type="entry name" value="GerMN"/>
</dbReference>
<name>W7IZI2_9PSEU</name>
<dbReference type="AlphaFoldDB" id="W7IZI2"/>
<sequence>MNTSTRVLVVLLVLACAAGCANIPESTPPRFVTELPQVASRVVDNPSPGLNPYGLVGEFVTKTGSSDAARAYLTPEADAVWSGTSDRVIIEDKPKTLPQSVPEGDRVNEQVVILTGRQIGRLDPRQAFFASVQPVEFQFKVARQADGQWRISEAPDFALITESAFVASYRRVNLVFFDPGEKVLVPDLRFMAAEPRDNLERRVVELLLKGPSDGLKGAVVSPLDGVVLRTNVVTDSDGAIKINFASVEKTTEERGKMAVQVVTTLSEVTTSPIRLLSDDRALVATKQDWRASDITPYENLTTSKPDLLGLAVTGGRLVSLRDGKPIDGPAGSGAYDVVTAAQSLDGSALAVVQRTGSGVRLRVGKVDGDLPEVGLSQTATLTRPTWLLSPGEGIAPNEVWTVQDGTVVTRVVRTVEGTWVGFPVDATELTRDGPITQLRLSRDGVRVAAVVNGQVRVASVVRANDAVAIRSPLTLQAGVVKQVVGLDWLDRQTLIAVTEQPSLPVASLPIDGFSLTQFNSANLTLPVTAVTAAPSRSTLVMDSLGLWSTQEANKVWLTHQHGQPPGSIPFYPG</sequence>
<dbReference type="Proteomes" id="UP000019277">
    <property type="component" value="Unassembled WGS sequence"/>
</dbReference>
<dbReference type="STRING" id="909613.UO65_2728"/>
<evidence type="ECO:0000313" key="6">
    <source>
        <dbReference type="Proteomes" id="UP000019277"/>
    </source>
</evidence>
<dbReference type="Pfam" id="PF25976">
    <property type="entry name" value="LpqB_N"/>
    <property type="match status" value="1"/>
</dbReference>
<keyword evidence="6" id="KW-1185">Reference proteome</keyword>
<feature type="domain" description="GerMN" evidence="2">
    <location>
        <begin position="176"/>
        <end position="281"/>
    </location>
</feature>
<feature type="domain" description="Lipoprotein LpqB N-terminal" evidence="4">
    <location>
        <begin position="46"/>
        <end position="165"/>
    </location>
</feature>
<dbReference type="Pfam" id="PF10647">
    <property type="entry name" value="Gmad1"/>
    <property type="match status" value="1"/>
</dbReference>
<dbReference type="PATRIC" id="fig|909613.9.peg.2728"/>